<dbReference type="OrthoDB" id="7439975at2"/>
<dbReference type="EMBL" id="CP024923">
    <property type="protein sequence ID" value="ATY32531.1"/>
    <property type="molecule type" value="Genomic_DNA"/>
</dbReference>
<proteinExistence type="predicted"/>
<protein>
    <submittedName>
        <fullName evidence="1">Uncharacterized protein</fullName>
    </submittedName>
</protein>
<dbReference type="KEGG" id="sphc:CVN68_11560"/>
<evidence type="ECO:0000313" key="1">
    <source>
        <dbReference type="EMBL" id="ATY32531.1"/>
    </source>
</evidence>
<organism evidence="1 2">
    <name type="scientific">Sphingomonas psychrotolerans</name>
    <dbReference type="NCBI Taxonomy" id="1327635"/>
    <lineage>
        <taxon>Bacteria</taxon>
        <taxon>Pseudomonadati</taxon>
        <taxon>Pseudomonadota</taxon>
        <taxon>Alphaproteobacteria</taxon>
        <taxon>Sphingomonadales</taxon>
        <taxon>Sphingomonadaceae</taxon>
        <taxon>Sphingomonas</taxon>
    </lineage>
</organism>
<keyword evidence="2" id="KW-1185">Reference proteome</keyword>
<sequence>MIPVDPGVLYAYDPGDDEAKLTKLAFETCRTLLEGREYMLDSRPFDVLVPLTVHRRTPALRGVARLRVEADTPGGRLSYKKRRVLIEQYLAGFQQIKEDAEAARFDRPMQLGKARTS</sequence>
<name>A0A2K8MML7_9SPHN</name>
<reference evidence="1 2" key="1">
    <citation type="submission" date="2017-11" db="EMBL/GenBank/DDBJ databases">
        <title>Complete genome sequence of Sphingomonas sp. Strain Cra20, a psychrotolerant potential plant growth promoting rhizobacteria.</title>
        <authorList>
            <person name="Luo Y."/>
        </authorList>
    </citation>
    <scope>NUCLEOTIDE SEQUENCE [LARGE SCALE GENOMIC DNA]</scope>
    <source>
        <strain evidence="1 2">Cra20</strain>
    </source>
</reference>
<dbReference type="AlphaFoldDB" id="A0A2K8MML7"/>
<accession>A0A2K8MML7</accession>
<gene>
    <name evidence="1" type="ORF">CVN68_11560</name>
</gene>
<dbReference type="Proteomes" id="UP000229081">
    <property type="component" value="Chromosome"/>
</dbReference>
<dbReference type="RefSeq" id="WP_100282338.1">
    <property type="nucleotide sequence ID" value="NZ_CP024923.1"/>
</dbReference>
<evidence type="ECO:0000313" key="2">
    <source>
        <dbReference type="Proteomes" id="UP000229081"/>
    </source>
</evidence>